<evidence type="ECO:0000313" key="12">
    <source>
        <dbReference type="Proteomes" id="UP000216429"/>
    </source>
</evidence>
<feature type="transmembrane region" description="Helical" evidence="9">
    <location>
        <begin position="145"/>
        <end position="167"/>
    </location>
</feature>
<sequence length="261" mass="29728">MIKRSSFNIVRAVIFALVLREMRGRFGARRAGMFWFFFEPIAHVLVVMSLYSLLRGRQVPGLDFPVYLISGIVPFLMFKNIMLKGMEAVNANKALFAYKQIKPFDTIVARTIVEFTLMGCVYIVVMGGLGFWGGFDVSLADPLRWLAVLAIGVGFSFGMALILCVVVDAMPELKIFIRLLFMPLYFISGVIIPVWLIPSEMLKFLLWNPLLHIIDEMRQSMFLHYHAAAGINLYYPFFCTLVVLFIGMALYRARRTNLVAI</sequence>
<evidence type="ECO:0000256" key="5">
    <source>
        <dbReference type="ARBA" id="ARBA00022519"/>
    </source>
</evidence>
<keyword evidence="5" id="KW-0997">Cell inner membrane</keyword>
<accession>A0A261VUY9</accession>
<comment type="caution">
    <text evidence="11">The sequence shown here is derived from an EMBL/GenBank/DDBJ whole genome shotgun (WGS) entry which is preliminary data.</text>
</comment>
<evidence type="ECO:0000256" key="1">
    <source>
        <dbReference type="ARBA" id="ARBA00004429"/>
    </source>
</evidence>
<evidence type="ECO:0000256" key="8">
    <source>
        <dbReference type="ARBA" id="ARBA00023136"/>
    </source>
</evidence>
<dbReference type="AlphaFoldDB" id="A0A261VUY9"/>
<dbReference type="InterPro" id="IPR000412">
    <property type="entry name" value="ABC_2_transport"/>
</dbReference>
<dbReference type="Proteomes" id="UP000216429">
    <property type="component" value="Unassembled WGS sequence"/>
</dbReference>
<keyword evidence="6 9" id="KW-0812">Transmembrane</keyword>
<evidence type="ECO:0000256" key="7">
    <source>
        <dbReference type="ARBA" id="ARBA00022989"/>
    </source>
</evidence>
<dbReference type="GO" id="GO:0140359">
    <property type="term" value="F:ABC-type transporter activity"/>
    <property type="evidence" value="ECO:0007669"/>
    <property type="project" value="InterPro"/>
</dbReference>
<dbReference type="PANTHER" id="PTHR30413:SF8">
    <property type="entry name" value="TRANSPORT PERMEASE PROTEIN"/>
    <property type="match status" value="1"/>
</dbReference>
<dbReference type="OrthoDB" id="9814458at2"/>
<feature type="transmembrane region" description="Helical" evidence="9">
    <location>
        <begin position="179"/>
        <end position="197"/>
    </location>
</feature>
<dbReference type="InterPro" id="IPR047817">
    <property type="entry name" value="ABC2_TM_bact-type"/>
</dbReference>
<dbReference type="PROSITE" id="PS51012">
    <property type="entry name" value="ABC_TM2"/>
    <property type="match status" value="1"/>
</dbReference>
<feature type="transmembrane region" description="Helical" evidence="9">
    <location>
        <begin position="107"/>
        <end position="133"/>
    </location>
</feature>
<dbReference type="InterPro" id="IPR013525">
    <property type="entry name" value="ABC2_TM"/>
</dbReference>
<comment type="subcellular location">
    <subcellularLocation>
        <location evidence="1 9">Cell inner membrane</location>
        <topology evidence="1 9">Multi-pass membrane protein</topology>
    </subcellularLocation>
</comment>
<keyword evidence="12" id="KW-1185">Reference proteome</keyword>
<dbReference type="Pfam" id="PF01061">
    <property type="entry name" value="ABC2_membrane"/>
    <property type="match status" value="1"/>
</dbReference>
<feature type="transmembrane region" description="Helical" evidence="9">
    <location>
        <begin position="233"/>
        <end position="251"/>
    </location>
</feature>
<keyword evidence="7 9" id="KW-1133">Transmembrane helix</keyword>
<feature type="domain" description="ABC transmembrane type-2" evidence="10">
    <location>
        <begin position="31"/>
        <end position="254"/>
    </location>
</feature>
<dbReference type="GO" id="GO:0043190">
    <property type="term" value="C:ATP-binding cassette (ABC) transporter complex"/>
    <property type="evidence" value="ECO:0007669"/>
    <property type="project" value="InterPro"/>
</dbReference>
<evidence type="ECO:0000256" key="4">
    <source>
        <dbReference type="ARBA" id="ARBA00022475"/>
    </source>
</evidence>
<dbReference type="PRINTS" id="PR00164">
    <property type="entry name" value="ABC2TRNSPORT"/>
</dbReference>
<organism evidence="11 12">
    <name type="scientific">Bordetella genomosp. 12</name>
    <dbReference type="NCBI Taxonomy" id="463035"/>
    <lineage>
        <taxon>Bacteria</taxon>
        <taxon>Pseudomonadati</taxon>
        <taxon>Pseudomonadota</taxon>
        <taxon>Betaproteobacteria</taxon>
        <taxon>Burkholderiales</taxon>
        <taxon>Alcaligenaceae</taxon>
        <taxon>Bordetella</taxon>
    </lineage>
</organism>
<protein>
    <recommendedName>
        <fullName evidence="9">Transport permease protein</fullName>
    </recommendedName>
</protein>
<dbReference type="RefSeq" id="WP_094810439.1">
    <property type="nucleotide sequence ID" value="NZ_NEVU01000001.1"/>
</dbReference>
<name>A0A261VUY9_9BORD</name>
<comment type="similarity">
    <text evidence="2 9">Belongs to the ABC-2 integral membrane protein family.</text>
</comment>
<evidence type="ECO:0000256" key="2">
    <source>
        <dbReference type="ARBA" id="ARBA00007783"/>
    </source>
</evidence>
<evidence type="ECO:0000256" key="6">
    <source>
        <dbReference type="ARBA" id="ARBA00022692"/>
    </source>
</evidence>
<dbReference type="PANTHER" id="PTHR30413">
    <property type="entry name" value="INNER MEMBRANE TRANSPORT PERMEASE"/>
    <property type="match status" value="1"/>
</dbReference>
<keyword evidence="4 9" id="KW-1003">Cell membrane</keyword>
<feature type="transmembrane region" description="Helical" evidence="9">
    <location>
        <begin position="66"/>
        <end position="86"/>
    </location>
</feature>
<dbReference type="GO" id="GO:0015920">
    <property type="term" value="P:lipopolysaccharide transport"/>
    <property type="evidence" value="ECO:0007669"/>
    <property type="project" value="TreeGrafter"/>
</dbReference>
<evidence type="ECO:0000259" key="10">
    <source>
        <dbReference type="PROSITE" id="PS51012"/>
    </source>
</evidence>
<keyword evidence="8 9" id="KW-0472">Membrane</keyword>
<gene>
    <name evidence="11" type="ORF">CAL22_03660</name>
</gene>
<evidence type="ECO:0000256" key="3">
    <source>
        <dbReference type="ARBA" id="ARBA00022448"/>
    </source>
</evidence>
<evidence type="ECO:0000313" key="11">
    <source>
        <dbReference type="EMBL" id="OZI77637.1"/>
    </source>
</evidence>
<dbReference type="EMBL" id="NEVU01000001">
    <property type="protein sequence ID" value="OZI77637.1"/>
    <property type="molecule type" value="Genomic_DNA"/>
</dbReference>
<proteinExistence type="inferred from homology"/>
<evidence type="ECO:0000256" key="9">
    <source>
        <dbReference type="RuleBase" id="RU361157"/>
    </source>
</evidence>
<feature type="transmembrane region" description="Helical" evidence="9">
    <location>
        <begin position="34"/>
        <end position="54"/>
    </location>
</feature>
<reference evidence="12" key="1">
    <citation type="submission" date="2017-05" db="EMBL/GenBank/DDBJ databases">
        <title>Complete and WGS of Bordetella genogroups.</title>
        <authorList>
            <person name="Spilker T."/>
            <person name="Lipuma J."/>
        </authorList>
    </citation>
    <scope>NUCLEOTIDE SEQUENCE [LARGE SCALE GENOMIC DNA]</scope>
    <source>
        <strain evidence="12">AU6712</strain>
    </source>
</reference>
<keyword evidence="3 9" id="KW-0813">Transport</keyword>